<dbReference type="SUPFAM" id="SSF56219">
    <property type="entry name" value="DNase I-like"/>
    <property type="match status" value="1"/>
</dbReference>
<dbReference type="AlphaFoldDB" id="A0A7X8TT91"/>
<keyword evidence="3" id="KW-0540">Nuclease</keyword>
<accession>A0A7X8TT91</accession>
<dbReference type="GO" id="GO:0004519">
    <property type="term" value="F:endonuclease activity"/>
    <property type="evidence" value="ECO:0007669"/>
    <property type="project" value="UniProtKB-KW"/>
</dbReference>
<keyword evidence="1" id="KW-0732">Signal</keyword>
<evidence type="ECO:0000313" key="4">
    <source>
        <dbReference type="Proteomes" id="UP000535589"/>
    </source>
</evidence>
<dbReference type="GO" id="GO:0004527">
    <property type="term" value="F:exonuclease activity"/>
    <property type="evidence" value="ECO:0007669"/>
    <property type="project" value="UniProtKB-KW"/>
</dbReference>
<keyword evidence="3" id="KW-0378">Hydrolase</keyword>
<feature type="domain" description="Endonuclease/exonuclease/phosphatase" evidence="2">
    <location>
        <begin position="85"/>
        <end position="460"/>
    </location>
</feature>
<protein>
    <submittedName>
        <fullName evidence="3">Endonuclease/exonuclease/phosphatase family protein</fullName>
    </submittedName>
</protein>
<dbReference type="PROSITE" id="PS51257">
    <property type="entry name" value="PROKAR_LIPOPROTEIN"/>
    <property type="match status" value="1"/>
</dbReference>
<dbReference type="Proteomes" id="UP000535589">
    <property type="component" value="Unassembled WGS sequence"/>
</dbReference>
<gene>
    <name evidence="3" type="ORF">HGP28_16155</name>
</gene>
<name>A0A7X8TT91_9VIBR</name>
<proteinExistence type="predicted"/>
<evidence type="ECO:0000256" key="1">
    <source>
        <dbReference type="SAM" id="SignalP"/>
    </source>
</evidence>
<keyword evidence="3" id="KW-0255">Endonuclease</keyword>
<dbReference type="InterPro" id="IPR005135">
    <property type="entry name" value="Endo/exonuclease/phosphatase"/>
</dbReference>
<evidence type="ECO:0000313" key="3">
    <source>
        <dbReference type="EMBL" id="NLS14414.1"/>
    </source>
</evidence>
<sequence>MKTKLLATLIASALLVGCNSNDAEQTPEQVKFASFNVSFAHDGGATADYDQSYDQWVQYMSYTLDQQNEFIAEWKENNNEGVNNGYPNENIAERIIQIRNIAAIIQKNRPDVLLLTEFNNDGTGSDYAALQGFQKNYLSVPQSLNSVDGGDLLEPIHYPFVQNYATNTGLHSEMDLNNDGKIEPSNPDDAMGFGFYHGHYAFALMSKYEIDTANTRTFQHFKRKDLPGAVNPEINVCDGSKEIPEGMACGDTWFSADEWNVIPMSSKNHVDAPIIIPNKDGNKVIHALLAHPTPMGFNTVSDNNKHRNSDENRFWHEYIKGGETIYDDAGTQGGFTGESFVIMGDLNADAEFGDATDARFDGVYELMNDSRVHQAVAHVGHEFTPESTGAVAENNDKGHPYPEARTAVFGSRVDYAVPSADLEVLNTGVYWQAENEEGRLLFNDSRIGKYGNSKEVSSDHRFVWSTVKVN</sequence>
<dbReference type="InterPro" id="IPR036691">
    <property type="entry name" value="Endo/exonu/phosph_ase_sf"/>
</dbReference>
<evidence type="ECO:0000259" key="2">
    <source>
        <dbReference type="Pfam" id="PF03372"/>
    </source>
</evidence>
<keyword evidence="3" id="KW-0269">Exonuclease</keyword>
<dbReference type="Pfam" id="PF03372">
    <property type="entry name" value="Exo_endo_phos"/>
    <property type="match status" value="1"/>
</dbReference>
<keyword evidence="4" id="KW-1185">Reference proteome</keyword>
<feature type="chain" id="PRO_5031213015" evidence="1">
    <location>
        <begin position="24"/>
        <end position="470"/>
    </location>
</feature>
<feature type="signal peptide" evidence="1">
    <location>
        <begin position="1"/>
        <end position="23"/>
    </location>
</feature>
<organism evidence="3 4">
    <name type="scientific">Vibrio agarilyticus</name>
    <dbReference type="NCBI Taxonomy" id="2726741"/>
    <lineage>
        <taxon>Bacteria</taxon>
        <taxon>Pseudomonadati</taxon>
        <taxon>Pseudomonadota</taxon>
        <taxon>Gammaproteobacteria</taxon>
        <taxon>Vibrionales</taxon>
        <taxon>Vibrionaceae</taxon>
        <taxon>Vibrio</taxon>
    </lineage>
</organism>
<dbReference type="EMBL" id="JABAIK010000020">
    <property type="protein sequence ID" value="NLS14414.1"/>
    <property type="molecule type" value="Genomic_DNA"/>
</dbReference>
<dbReference type="RefSeq" id="WP_168837509.1">
    <property type="nucleotide sequence ID" value="NZ_JABAIK010000020.1"/>
</dbReference>
<dbReference type="Gene3D" id="3.60.10.10">
    <property type="entry name" value="Endonuclease/exonuclease/phosphatase"/>
    <property type="match status" value="1"/>
</dbReference>
<comment type="caution">
    <text evidence="3">The sequence shown here is derived from an EMBL/GenBank/DDBJ whole genome shotgun (WGS) entry which is preliminary data.</text>
</comment>
<reference evidence="3 4" key="1">
    <citation type="submission" date="2020-04" db="EMBL/GenBank/DDBJ databases">
        <title>Vibrio sp. SM6, a novel species isolated from seawater.</title>
        <authorList>
            <person name="Wang X."/>
        </authorList>
    </citation>
    <scope>NUCLEOTIDE SEQUENCE [LARGE SCALE GENOMIC DNA]</scope>
    <source>
        <strain evidence="3 4">SM6</strain>
    </source>
</reference>